<proteinExistence type="predicted"/>
<dbReference type="EMBL" id="AVOT02039647">
    <property type="protein sequence ID" value="MBW0534743.1"/>
    <property type="molecule type" value="Genomic_DNA"/>
</dbReference>
<name>A0A9Q3IAZ7_9BASI</name>
<evidence type="ECO:0000313" key="1">
    <source>
        <dbReference type="EMBL" id="MBW0534743.1"/>
    </source>
</evidence>
<organism evidence="1 2">
    <name type="scientific">Austropuccinia psidii MF-1</name>
    <dbReference type="NCBI Taxonomy" id="1389203"/>
    <lineage>
        <taxon>Eukaryota</taxon>
        <taxon>Fungi</taxon>
        <taxon>Dikarya</taxon>
        <taxon>Basidiomycota</taxon>
        <taxon>Pucciniomycotina</taxon>
        <taxon>Pucciniomycetes</taxon>
        <taxon>Pucciniales</taxon>
        <taxon>Sphaerophragmiaceae</taxon>
        <taxon>Austropuccinia</taxon>
    </lineage>
</organism>
<dbReference type="AlphaFoldDB" id="A0A9Q3IAZ7"/>
<comment type="caution">
    <text evidence="1">The sequence shown here is derived from an EMBL/GenBank/DDBJ whole genome shotgun (WGS) entry which is preliminary data.</text>
</comment>
<sequence length="159" mass="18059">MSSFQLVIIGCNMSNLNKHCGQCLQVLRDQEQRFHQCSCQVLNLVAKDFLLYISQLTNEDYYFFDDYLAVTKNSIEDRNNDVGLKDKQALIKAVKHNSGQSLKKRKSHALNQATLETQDKSSDIAMIMGRHSLEASEQDVEELGTVLRPPGKKTIVRLL</sequence>
<evidence type="ECO:0000313" key="2">
    <source>
        <dbReference type="Proteomes" id="UP000765509"/>
    </source>
</evidence>
<gene>
    <name evidence="1" type="ORF">O181_074458</name>
</gene>
<reference evidence="1" key="1">
    <citation type="submission" date="2021-03" db="EMBL/GenBank/DDBJ databases">
        <title>Draft genome sequence of rust myrtle Austropuccinia psidii MF-1, a brazilian biotype.</title>
        <authorList>
            <person name="Quecine M.C."/>
            <person name="Pachon D.M.R."/>
            <person name="Bonatelli M.L."/>
            <person name="Correr F.H."/>
            <person name="Franceschini L.M."/>
            <person name="Leite T.F."/>
            <person name="Margarido G.R.A."/>
            <person name="Almeida C.A."/>
            <person name="Ferrarezi J.A."/>
            <person name="Labate C.A."/>
        </authorList>
    </citation>
    <scope>NUCLEOTIDE SEQUENCE</scope>
    <source>
        <strain evidence="1">MF-1</strain>
    </source>
</reference>
<protein>
    <submittedName>
        <fullName evidence="1">Uncharacterized protein</fullName>
    </submittedName>
</protein>
<keyword evidence="2" id="KW-1185">Reference proteome</keyword>
<accession>A0A9Q3IAZ7</accession>
<dbReference type="Proteomes" id="UP000765509">
    <property type="component" value="Unassembled WGS sequence"/>
</dbReference>